<proteinExistence type="predicted"/>
<gene>
    <name evidence="1" type="ORF">NM06_19130</name>
</gene>
<dbReference type="RefSeq" id="WP_038193007.1">
    <property type="nucleotide sequence ID" value="NZ_JRWP01000055.1"/>
</dbReference>
<reference evidence="1 2" key="1">
    <citation type="submission" date="2014-10" db="EMBL/GenBank/DDBJ databases">
        <title>Genome sequencing of Vibrio sinaloensis T08.</title>
        <authorList>
            <person name="Chan K.-G."/>
            <person name="Mohamad N.I."/>
        </authorList>
    </citation>
    <scope>NUCLEOTIDE SEQUENCE [LARGE SCALE GENOMIC DNA]</scope>
    <source>
        <strain evidence="1 2">T08</strain>
    </source>
</reference>
<evidence type="ECO:0000313" key="2">
    <source>
        <dbReference type="Proteomes" id="UP000030451"/>
    </source>
</evidence>
<protein>
    <submittedName>
        <fullName evidence="1">Uncharacterized protein</fullName>
    </submittedName>
</protein>
<evidence type="ECO:0000313" key="1">
    <source>
        <dbReference type="EMBL" id="KGY07066.1"/>
    </source>
</evidence>
<sequence>MKELEHIAINIRSQEYIAGSQEYSMTLDITNISGQPILDLQVFNMLSVGRVLSVGDDLDATNLTELEDKKRRLIRELEKAVESAYARKRRKKCLSSSLWQCFSLRA</sequence>
<comment type="caution">
    <text evidence="1">The sequence shown here is derived from an EMBL/GenBank/DDBJ whole genome shotgun (WGS) entry which is preliminary data.</text>
</comment>
<accession>A0A0A5HU81</accession>
<dbReference type="Proteomes" id="UP000030451">
    <property type="component" value="Unassembled WGS sequence"/>
</dbReference>
<dbReference type="EMBL" id="JRWP01000055">
    <property type="protein sequence ID" value="KGY07066.1"/>
    <property type="molecule type" value="Genomic_DNA"/>
</dbReference>
<name>A0A0A5HU81_PHOS4</name>
<dbReference type="AlphaFoldDB" id="A0A0A5HU81"/>
<organism evidence="1 2">
    <name type="scientific">Photobacterium sp. (strain ATCC 43367)</name>
    <dbReference type="NCBI Taxonomy" id="379097"/>
    <lineage>
        <taxon>Bacteria</taxon>
        <taxon>Pseudomonadati</taxon>
        <taxon>Pseudomonadota</taxon>
        <taxon>Gammaproteobacteria</taxon>
        <taxon>Vibrionales</taxon>
        <taxon>Vibrionaceae</taxon>
        <taxon>Vibrio</taxon>
        <taxon>Vibrio oreintalis group</taxon>
    </lineage>
</organism>